<keyword evidence="5" id="KW-1185">Reference proteome</keyword>
<dbReference type="PANTHER" id="PTHR43249:SF1">
    <property type="entry name" value="D-GLUCOSIDE 3-DEHYDROGENASE"/>
    <property type="match status" value="1"/>
</dbReference>
<dbReference type="Pfam" id="PF22725">
    <property type="entry name" value="GFO_IDH_MocA_C3"/>
    <property type="match status" value="1"/>
</dbReference>
<dbReference type="InterPro" id="IPR055170">
    <property type="entry name" value="GFO_IDH_MocA-like_dom"/>
</dbReference>
<evidence type="ECO:0000259" key="3">
    <source>
        <dbReference type="Pfam" id="PF22725"/>
    </source>
</evidence>
<dbReference type="InterPro" id="IPR000683">
    <property type="entry name" value="Gfo/Idh/MocA-like_OxRdtase_N"/>
</dbReference>
<protein>
    <submittedName>
        <fullName evidence="4">Gfo/Idh/MocA family protein</fullName>
    </submittedName>
</protein>
<dbReference type="InterPro" id="IPR052515">
    <property type="entry name" value="Gfo/Idh/MocA_Oxidoreductase"/>
</dbReference>
<accession>A0ABV5IUR9</accession>
<gene>
    <name evidence="4" type="ORF">ACFFV7_44535</name>
</gene>
<dbReference type="InterPro" id="IPR036291">
    <property type="entry name" value="NAD(P)-bd_dom_sf"/>
</dbReference>
<organism evidence="4 5">
    <name type="scientific">Nonomuraea spiralis</name>
    <dbReference type="NCBI Taxonomy" id="46182"/>
    <lineage>
        <taxon>Bacteria</taxon>
        <taxon>Bacillati</taxon>
        <taxon>Actinomycetota</taxon>
        <taxon>Actinomycetes</taxon>
        <taxon>Streptosporangiales</taxon>
        <taxon>Streptosporangiaceae</taxon>
        <taxon>Nonomuraea</taxon>
    </lineage>
</organism>
<reference evidence="4 5" key="1">
    <citation type="submission" date="2024-09" db="EMBL/GenBank/DDBJ databases">
        <authorList>
            <person name="Sun Q."/>
            <person name="Mori K."/>
        </authorList>
    </citation>
    <scope>NUCLEOTIDE SEQUENCE [LARGE SCALE GENOMIC DNA]</scope>
    <source>
        <strain evidence="4 5">CCM 3426</strain>
    </source>
</reference>
<feature type="region of interest" description="Disordered" evidence="1">
    <location>
        <begin position="333"/>
        <end position="359"/>
    </location>
</feature>
<evidence type="ECO:0000313" key="5">
    <source>
        <dbReference type="Proteomes" id="UP001589647"/>
    </source>
</evidence>
<dbReference type="PANTHER" id="PTHR43249">
    <property type="entry name" value="UDP-N-ACETYL-2-AMINO-2-DEOXY-D-GLUCURONATE OXIDASE"/>
    <property type="match status" value="1"/>
</dbReference>
<proteinExistence type="predicted"/>
<dbReference type="RefSeq" id="WP_189654153.1">
    <property type="nucleotide sequence ID" value="NZ_BMRC01000059.1"/>
</dbReference>
<comment type="caution">
    <text evidence="4">The sequence shown here is derived from an EMBL/GenBank/DDBJ whole genome shotgun (WGS) entry which is preliminary data.</text>
</comment>
<dbReference type="Proteomes" id="UP001589647">
    <property type="component" value="Unassembled WGS sequence"/>
</dbReference>
<feature type="domain" description="GFO/IDH/MocA-like oxidoreductase" evidence="3">
    <location>
        <begin position="135"/>
        <end position="247"/>
    </location>
</feature>
<dbReference type="Gene3D" id="3.40.50.720">
    <property type="entry name" value="NAD(P)-binding Rossmann-like Domain"/>
    <property type="match status" value="1"/>
</dbReference>
<dbReference type="Gene3D" id="3.30.360.10">
    <property type="entry name" value="Dihydrodipicolinate Reductase, domain 2"/>
    <property type="match status" value="1"/>
</dbReference>
<name>A0ABV5IUR9_9ACTN</name>
<dbReference type="EMBL" id="JBHMEI010000076">
    <property type="protein sequence ID" value="MFB9208313.1"/>
    <property type="molecule type" value="Genomic_DNA"/>
</dbReference>
<feature type="domain" description="Gfo/Idh/MocA-like oxidoreductase N-terminal" evidence="2">
    <location>
        <begin position="5"/>
        <end position="117"/>
    </location>
</feature>
<evidence type="ECO:0000256" key="1">
    <source>
        <dbReference type="SAM" id="MobiDB-lite"/>
    </source>
</evidence>
<evidence type="ECO:0000313" key="4">
    <source>
        <dbReference type="EMBL" id="MFB9208313.1"/>
    </source>
</evidence>
<evidence type="ECO:0000259" key="2">
    <source>
        <dbReference type="Pfam" id="PF01408"/>
    </source>
</evidence>
<dbReference type="SUPFAM" id="SSF55347">
    <property type="entry name" value="Glyceraldehyde-3-phosphate dehydrogenase-like, C-terminal domain"/>
    <property type="match status" value="1"/>
</dbReference>
<sequence length="359" mass="38637">MPSPLRVALVGGGQIANSTHMPTFHEMSADVEVVAVVDATVEAARSFADRWSVPYASDDLAATLRDVRPDLVDIASPPALHRAQVIASLRAGAWVWCEKPPCLSLAEYDEITAAEQDGGPYAAIIYQQRFGSAAQHARALISGGALGRPYVAHCQTTWFRDPAYYAVPWRGRWDTEGGGPAMGLGIHQIDLLLELLGDWSEVRGMAARLARDVQTDDVTTALVRFDSGALATVVSTSLAPRQVSHLRVDLAAATLELTHLYGYANENWTVTPAPGVTGLDWPPPDDVPSSHLAQLRGLVTDLRAGRRPRGSGQDGRRSLELITAMYKSALTGQPVRSGEIAPGDPFHRNLHGDNPGVFQ</sequence>
<dbReference type="Pfam" id="PF01408">
    <property type="entry name" value="GFO_IDH_MocA"/>
    <property type="match status" value="1"/>
</dbReference>
<dbReference type="SUPFAM" id="SSF51735">
    <property type="entry name" value="NAD(P)-binding Rossmann-fold domains"/>
    <property type="match status" value="1"/>
</dbReference>